<reference evidence="2" key="1">
    <citation type="submission" date="2014-11" db="EMBL/GenBank/DDBJ databases">
        <authorList>
            <person name="Amaro Gonzalez C."/>
        </authorList>
    </citation>
    <scope>NUCLEOTIDE SEQUENCE</scope>
</reference>
<organism evidence="2">
    <name type="scientific">Anguilla anguilla</name>
    <name type="common">European freshwater eel</name>
    <name type="synonym">Muraena anguilla</name>
    <dbReference type="NCBI Taxonomy" id="7936"/>
    <lineage>
        <taxon>Eukaryota</taxon>
        <taxon>Metazoa</taxon>
        <taxon>Chordata</taxon>
        <taxon>Craniata</taxon>
        <taxon>Vertebrata</taxon>
        <taxon>Euteleostomi</taxon>
        <taxon>Actinopterygii</taxon>
        <taxon>Neopterygii</taxon>
        <taxon>Teleostei</taxon>
        <taxon>Anguilliformes</taxon>
        <taxon>Anguillidae</taxon>
        <taxon>Anguilla</taxon>
    </lineage>
</organism>
<evidence type="ECO:0000313" key="2">
    <source>
        <dbReference type="EMBL" id="JAH84320.1"/>
    </source>
</evidence>
<proteinExistence type="predicted"/>
<protein>
    <submittedName>
        <fullName evidence="2">Uncharacterized protein</fullName>
    </submittedName>
</protein>
<feature type="transmembrane region" description="Helical" evidence="1">
    <location>
        <begin position="12"/>
        <end position="29"/>
    </location>
</feature>
<name>A0A0E9W433_ANGAN</name>
<dbReference type="AlphaFoldDB" id="A0A0E9W433"/>
<keyword evidence="1" id="KW-0812">Transmembrane</keyword>
<evidence type="ECO:0000256" key="1">
    <source>
        <dbReference type="SAM" id="Phobius"/>
    </source>
</evidence>
<keyword evidence="1" id="KW-1133">Transmembrane helix</keyword>
<sequence>MPTDLFQGRISSYIGMFAYVCLLPITVWSKMGEIVISVGSHTLLCRQMLTHRWR</sequence>
<keyword evidence="1" id="KW-0472">Membrane</keyword>
<accession>A0A0E9W433</accession>
<dbReference type="EMBL" id="GBXM01024257">
    <property type="protein sequence ID" value="JAH84320.1"/>
    <property type="molecule type" value="Transcribed_RNA"/>
</dbReference>
<reference evidence="2" key="2">
    <citation type="journal article" date="2015" name="Fish Shellfish Immunol.">
        <title>Early steps in the European eel (Anguilla anguilla)-Vibrio vulnificus interaction in the gills: Role of the RtxA13 toxin.</title>
        <authorList>
            <person name="Callol A."/>
            <person name="Pajuelo D."/>
            <person name="Ebbesson L."/>
            <person name="Teles M."/>
            <person name="MacKenzie S."/>
            <person name="Amaro C."/>
        </authorList>
    </citation>
    <scope>NUCLEOTIDE SEQUENCE</scope>
</reference>